<organism evidence="2 3">
    <name type="scientific">Chryseobacterium zhengzhouense</name>
    <dbReference type="NCBI Taxonomy" id="1636086"/>
    <lineage>
        <taxon>Bacteria</taxon>
        <taxon>Pseudomonadati</taxon>
        <taxon>Bacteroidota</taxon>
        <taxon>Flavobacteriia</taxon>
        <taxon>Flavobacteriales</taxon>
        <taxon>Weeksellaceae</taxon>
        <taxon>Chryseobacterium group</taxon>
        <taxon>Chryseobacterium</taxon>
    </lineage>
</organism>
<comment type="caution">
    <text evidence="2">The sequence shown here is derived from an EMBL/GenBank/DDBJ whole genome shotgun (WGS) entry which is preliminary data.</text>
</comment>
<dbReference type="InterPro" id="IPR024311">
    <property type="entry name" value="Lipocalin-like"/>
</dbReference>
<dbReference type="Proteomes" id="UP001596550">
    <property type="component" value="Unassembled WGS sequence"/>
</dbReference>
<name>A0ABW2M0D0_9FLAO</name>
<keyword evidence="3" id="KW-1185">Reference proteome</keyword>
<evidence type="ECO:0000313" key="3">
    <source>
        <dbReference type="Proteomes" id="UP001596550"/>
    </source>
</evidence>
<dbReference type="Pfam" id="PF13648">
    <property type="entry name" value="Lipocalin_4"/>
    <property type="match status" value="1"/>
</dbReference>
<accession>A0ABW2M0D0</accession>
<evidence type="ECO:0000313" key="2">
    <source>
        <dbReference type="EMBL" id="MFC7346862.1"/>
    </source>
</evidence>
<reference evidence="3" key="1">
    <citation type="journal article" date="2019" name="Int. J. Syst. Evol. Microbiol.">
        <title>The Global Catalogue of Microorganisms (GCM) 10K type strain sequencing project: providing services to taxonomists for standard genome sequencing and annotation.</title>
        <authorList>
            <consortium name="The Broad Institute Genomics Platform"/>
            <consortium name="The Broad Institute Genome Sequencing Center for Infectious Disease"/>
            <person name="Wu L."/>
            <person name="Ma J."/>
        </authorList>
    </citation>
    <scope>NUCLEOTIDE SEQUENCE [LARGE SCALE GENOMIC DNA]</scope>
    <source>
        <strain evidence="3">CCUG 54781</strain>
    </source>
</reference>
<proteinExistence type="predicted"/>
<dbReference type="RefSeq" id="WP_378177187.1">
    <property type="nucleotide sequence ID" value="NZ_JBHTCR010000003.1"/>
</dbReference>
<sequence>MKKIMMLALGVAAVMSCSKDDENNDQASIIGTWKESKTVVYNGSNNAVLATELPDDCDKKNTYDFTDSGKLHTKTFYTKSDGTCADDGNFTYSYSYDAGTKKIIVDGESSDVLALTSSELQIVVDMNDENGDGVDDKVVLVLYR</sequence>
<feature type="domain" description="Lipocalin-like" evidence="1">
    <location>
        <begin position="29"/>
        <end position="122"/>
    </location>
</feature>
<dbReference type="EMBL" id="JBHTCR010000003">
    <property type="protein sequence ID" value="MFC7346862.1"/>
    <property type="molecule type" value="Genomic_DNA"/>
</dbReference>
<protein>
    <submittedName>
        <fullName evidence="2">Lipocalin family protein</fullName>
    </submittedName>
</protein>
<evidence type="ECO:0000259" key="1">
    <source>
        <dbReference type="Pfam" id="PF13648"/>
    </source>
</evidence>
<gene>
    <name evidence="2" type="ORF">ACFQO9_09065</name>
</gene>
<dbReference type="PROSITE" id="PS51257">
    <property type="entry name" value="PROKAR_LIPOPROTEIN"/>
    <property type="match status" value="1"/>
</dbReference>